<dbReference type="CDD" id="cd01166">
    <property type="entry name" value="KdgK"/>
    <property type="match status" value="1"/>
</dbReference>
<evidence type="ECO:0000313" key="5">
    <source>
        <dbReference type="EMBL" id="MXP36731.1"/>
    </source>
</evidence>
<dbReference type="SUPFAM" id="SSF53613">
    <property type="entry name" value="Ribokinase-like"/>
    <property type="match status" value="1"/>
</dbReference>
<evidence type="ECO:0000256" key="1">
    <source>
        <dbReference type="ARBA" id="ARBA00010688"/>
    </source>
</evidence>
<dbReference type="PANTHER" id="PTHR43320">
    <property type="entry name" value="SUGAR KINASE"/>
    <property type="match status" value="1"/>
</dbReference>
<dbReference type="InterPro" id="IPR029056">
    <property type="entry name" value="Ribokinase-like"/>
</dbReference>
<evidence type="ECO:0000256" key="2">
    <source>
        <dbReference type="ARBA" id="ARBA00022679"/>
    </source>
</evidence>
<dbReference type="Pfam" id="PF00294">
    <property type="entry name" value="PfkB"/>
    <property type="match status" value="1"/>
</dbReference>
<comment type="caution">
    <text evidence="5">The sequence shown here is derived from an EMBL/GenBank/DDBJ whole genome shotgun (WGS) entry which is preliminary data.</text>
</comment>
<reference evidence="5 6" key="1">
    <citation type="submission" date="2019-12" db="EMBL/GenBank/DDBJ databases">
        <title>Genomic-based taxomic classification of the family Erythrobacteraceae.</title>
        <authorList>
            <person name="Xu L."/>
        </authorList>
    </citation>
    <scope>NUCLEOTIDE SEQUENCE [LARGE SCALE GENOMIC DNA]</scope>
    <source>
        <strain evidence="5 6">CGMCC 1.8703</strain>
    </source>
</reference>
<evidence type="ECO:0000259" key="4">
    <source>
        <dbReference type="Pfam" id="PF00294"/>
    </source>
</evidence>
<dbReference type="GO" id="GO:0016301">
    <property type="term" value="F:kinase activity"/>
    <property type="evidence" value="ECO:0007669"/>
    <property type="project" value="UniProtKB-KW"/>
</dbReference>
<dbReference type="AlphaFoldDB" id="A0A6I4UC16"/>
<organism evidence="5 6">
    <name type="scientific">Qipengyuania citrea</name>
    <dbReference type="NCBI Taxonomy" id="225971"/>
    <lineage>
        <taxon>Bacteria</taxon>
        <taxon>Pseudomonadati</taxon>
        <taxon>Pseudomonadota</taxon>
        <taxon>Alphaproteobacteria</taxon>
        <taxon>Sphingomonadales</taxon>
        <taxon>Erythrobacteraceae</taxon>
        <taxon>Qipengyuania</taxon>
    </lineage>
</organism>
<dbReference type="InterPro" id="IPR052700">
    <property type="entry name" value="Carb_kinase_PfkB-like"/>
</dbReference>
<dbReference type="InterPro" id="IPR011611">
    <property type="entry name" value="PfkB_dom"/>
</dbReference>
<proteinExistence type="inferred from homology"/>
<evidence type="ECO:0000313" key="6">
    <source>
        <dbReference type="Proteomes" id="UP000439914"/>
    </source>
</evidence>
<protein>
    <submittedName>
        <fullName evidence="5">Sugar kinase</fullName>
    </submittedName>
</protein>
<keyword evidence="3 5" id="KW-0418">Kinase</keyword>
<sequence>MAGAMTASPKSGHVVCFGELLARLSPEAGTPLARAHSLALAIGGAEANVAIALASLGQPAAMLSTVPDNPLGLRALAALGEAGVDQRFVRRAAGRMGLYLFEPPSGPIGGRVTYDRAGSAFAMAQPEDFDFAGALDGARLLHLSGITPALGPDGVALAKKAVAAASAAGVPICFDGNYRASLWDAWDCDPQAILTELVEAATILIGNHRDISLLLGKSFSGDGPDRRREAAEAAFARFPDLAAIASTARHIESSTTHNLAARVDLRESHWQTDEVRIAPVVDRIGTGDAFAAGVLLRWLEVGSAQEMAKTGLSLAVMKHGIPGDTIAVTRSELDSFLPAGADVSR</sequence>
<keyword evidence="2" id="KW-0808">Transferase</keyword>
<name>A0A6I4UC16_9SPHN</name>
<dbReference type="Gene3D" id="3.40.1190.20">
    <property type="match status" value="1"/>
</dbReference>
<dbReference type="Proteomes" id="UP000439914">
    <property type="component" value="Unassembled WGS sequence"/>
</dbReference>
<dbReference type="EMBL" id="WTYG01000004">
    <property type="protein sequence ID" value="MXP36731.1"/>
    <property type="molecule type" value="Genomic_DNA"/>
</dbReference>
<gene>
    <name evidence="5" type="ORF">GRI55_13300</name>
</gene>
<evidence type="ECO:0000256" key="3">
    <source>
        <dbReference type="ARBA" id="ARBA00022777"/>
    </source>
</evidence>
<comment type="similarity">
    <text evidence="1">Belongs to the carbohydrate kinase PfkB family.</text>
</comment>
<accession>A0A6I4UC16</accession>
<feature type="domain" description="Carbohydrate kinase PfkB" evidence="4">
    <location>
        <begin position="13"/>
        <end position="317"/>
    </location>
</feature>
<dbReference type="PANTHER" id="PTHR43320:SF2">
    <property type="entry name" value="2-DEHYDRO-3-DEOXYGLUCONOKINASE_2-DEHYDRO-3-DEOXYGALACTONOKINASE"/>
    <property type="match status" value="1"/>
</dbReference>